<proteinExistence type="predicted"/>
<comment type="caution">
    <text evidence="1">The sequence shown here is derived from an EMBL/GenBank/DDBJ whole genome shotgun (WGS) entry which is preliminary data.</text>
</comment>
<protein>
    <submittedName>
        <fullName evidence="1">Uncharacterized protein</fullName>
    </submittedName>
</protein>
<sequence length="125" mass="14961">MDTSFFYGYDIRFKTPDEVIGIEIKLTKKAISLVLKAELLKGFLKQKELSKLMLIIFSYSEFLKIKPSVFGIKIDFIVEEFQDEDLKLNPNIRKYSIKYKEISKILIIIWRKITPYNKYHRFIIQ</sequence>
<gene>
    <name evidence="1" type="ORF">LCGC14_0606470</name>
</gene>
<dbReference type="EMBL" id="LAZR01000992">
    <property type="protein sequence ID" value="KKN53017.1"/>
    <property type="molecule type" value="Genomic_DNA"/>
</dbReference>
<evidence type="ECO:0000313" key="1">
    <source>
        <dbReference type="EMBL" id="KKN53017.1"/>
    </source>
</evidence>
<name>A0A0F9RT18_9ZZZZ</name>
<reference evidence="1" key="1">
    <citation type="journal article" date="2015" name="Nature">
        <title>Complex archaea that bridge the gap between prokaryotes and eukaryotes.</title>
        <authorList>
            <person name="Spang A."/>
            <person name="Saw J.H."/>
            <person name="Jorgensen S.L."/>
            <person name="Zaremba-Niedzwiedzka K."/>
            <person name="Martijn J."/>
            <person name="Lind A.E."/>
            <person name="van Eijk R."/>
            <person name="Schleper C."/>
            <person name="Guy L."/>
            <person name="Ettema T.J."/>
        </authorList>
    </citation>
    <scope>NUCLEOTIDE SEQUENCE</scope>
</reference>
<dbReference type="AlphaFoldDB" id="A0A0F9RT18"/>
<accession>A0A0F9RT18</accession>
<organism evidence="1">
    <name type="scientific">marine sediment metagenome</name>
    <dbReference type="NCBI Taxonomy" id="412755"/>
    <lineage>
        <taxon>unclassified sequences</taxon>
        <taxon>metagenomes</taxon>
        <taxon>ecological metagenomes</taxon>
    </lineage>
</organism>